<dbReference type="Proteomes" id="UP000185696">
    <property type="component" value="Unassembled WGS sequence"/>
</dbReference>
<accession>A0A7Z1AWK2</accession>
<reference evidence="1 2" key="1">
    <citation type="submission" date="2016-12" db="EMBL/GenBank/DDBJ databases">
        <title>The draft genome sequence of Actinophytocola xinjiangensis.</title>
        <authorList>
            <person name="Wang W."/>
            <person name="Yuan L."/>
        </authorList>
    </citation>
    <scope>NUCLEOTIDE SEQUENCE [LARGE SCALE GENOMIC DNA]</scope>
    <source>
        <strain evidence="1 2">CGMCC 4.4663</strain>
    </source>
</reference>
<protein>
    <recommendedName>
        <fullName evidence="3">SMP-30/gluconolaconase/LRE-like protein</fullName>
    </recommendedName>
</protein>
<dbReference type="EMBL" id="MSIF01000020">
    <property type="protein sequence ID" value="OLF06620.1"/>
    <property type="molecule type" value="Genomic_DNA"/>
</dbReference>
<comment type="caution">
    <text evidence="1">The sequence shown here is derived from an EMBL/GenBank/DDBJ whole genome shotgun (WGS) entry which is preliminary data.</text>
</comment>
<dbReference type="RefSeq" id="WP_075136500.1">
    <property type="nucleotide sequence ID" value="NZ_MSIF01000020.1"/>
</dbReference>
<keyword evidence="2" id="KW-1185">Reference proteome</keyword>
<organism evidence="1 2">
    <name type="scientific">Actinophytocola xinjiangensis</name>
    <dbReference type="NCBI Taxonomy" id="485602"/>
    <lineage>
        <taxon>Bacteria</taxon>
        <taxon>Bacillati</taxon>
        <taxon>Actinomycetota</taxon>
        <taxon>Actinomycetes</taxon>
        <taxon>Pseudonocardiales</taxon>
        <taxon>Pseudonocardiaceae</taxon>
    </lineage>
</organism>
<dbReference type="AlphaFoldDB" id="A0A7Z1AWK2"/>
<proteinExistence type="predicted"/>
<evidence type="ECO:0000313" key="2">
    <source>
        <dbReference type="Proteomes" id="UP000185696"/>
    </source>
</evidence>
<evidence type="ECO:0000313" key="1">
    <source>
        <dbReference type="EMBL" id="OLF06620.1"/>
    </source>
</evidence>
<dbReference type="OrthoDB" id="928769at2"/>
<evidence type="ECO:0008006" key="3">
    <source>
        <dbReference type="Google" id="ProtNLM"/>
    </source>
</evidence>
<name>A0A7Z1AWK2_9PSEU</name>
<sequence length="92" mass="9730">MFTGARSKPALVAVFASFDRRGNRYVREISHAGLFTGDLTGALIKVGRDGKHQIVTTDLTGPAGLLISGDNAYVSDCGVCPGTGRVLRIPLR</sequence>
<gene>
    <name evidence="1" type="ORF">BLA60_30590</name>
</gene>